<proteinExistence type="inferred from homology"/>
<name>A0A9P6C9H3_9AGAR</name>
<comment type="caution">
    <text evidence="11">The sequence shown here is derived from an EMBL/GenBank/DDBJ whole genome shotgun (WGS) entry which is preliminary data.</text>
</comment>
<keyword evidence="7" id="KW-0408">Iron</keyword>
<keyword evidence="4" id="KW-0639">Primosome</keyword>
<dbReference type="GO" id="GO:0006269">
    <property type="term" value="P:DNA replication, synthesis of primer"/>
    <property type="evidence" value="ECO:0007669"/>
    <property type="project" value="UniProtKB-KW"/>
</dbReference>
<keyword evidence="6" id="KW-0479">Metal-binding</keyword>
<gene>
    <name evidence="11" type="ORF">BDZ94DRAFT_260609</name>
</gene>
<keyword evidence="12" id="KW-1185">Reference proteome</keyword>
<evidence type="ECO:0000256" key="6">
    <source>
        <dbReference type="ARBA" id="ARBA00022723"/>
    </source>
</evidence>
<dbReference type="GO" id="GO:0046872">
    <property type="term" value="F:metal ion binding"/>
    <property type="evidence" value="ECO:0007669"/>
    <property type="project" value="UniProtKB-KW"/>
</dbReference>
<evidence type="ECO:0000256" key="4">
    <source>
        <dbReference type="ARBA" id="ARBA00022515"/>
    </source>
</evidence>
<protein>
    <submittedName>
        <fullName evidence="11">Eukaryotic and archaeal DNA primase, large subunit-domain-containing protein</fullName>
    </submittedName>
</protein>
<dbReference type="GO" id="GO:0003677">
    <property type="term" value="F:DNA binding"/>
    <property type="evidence" value="ECO:0007669"/>
    <property type="project" value="UniProtKB-KW"/>
</dbReference>
<evidence type="ECO:0000256" key="9">
    <source>
        <dbReference type="ARBA" id="ARBA00023125"/>
    </source>
</evidence>
<dbReference type="GO" id="GO:0005658">
    <property type="term" value="C:alpha DNA polymerase:primase complex"/>
    <property type="evidence" value="ECO:0007669"/>
    <property type="project" value="UniProtKB-ARBA"/>
</dbReference>
<evidence type="ECO:0000256" key="7">
    <source>
        <dbReference type="ARBA" id="ARBA00023004"/>
    </source>
</evidence>
<dbReference type="Pfam" id="PF26466">
    <property type="entry name" value="DNA_primase_lrg_N"/>
    <property type="match status" value="1"/>
</dbReference>
<dbReference type="InterPro" id="IPR016558">
    <property type="entry name" value="DNA_primase_lsu_euk"/>
</dbReference>
<evidence type="ECO:0000256" key="1">
    <source>
        <dbReference type="ARBA" id="ARBA00001966"/>
    </source>
</evidence>
<dbReference type="GO" id="GO:0051539">
    <property type="term" value="F:4 iron, 4 sulfur cluster binding"/>
    <property type="evidence" value="ECO:0007669"/>
    <property type="project" value="UniProtKB-KW"/>
</dbReference>
<dbReference type="CDD" id="cd07322">
    <property type="entry name" value="PriL_PriS_Eukaryotic"/>
    <property type="match status" value="1"/>
</dbReference>
<evidence type="ECO:0000256" key="2">
    <source>
        <dbReference type="ARBA" id="ARBA00010564"/>
    </source>
</evidence>
<dbReference type="InterPro" id="IPR007238">
    <property type="entry name" value="DNA_primase_lsu_euk/arc"/>
</dbReference>
<feature type="domain" description="DNA primase large subunit C-terminal" evidence="10">
    <location>
        <begin position="288"/>
        <end position="374"/>
    </location>
</feature>
<keyword evidence="3" id="KW-0004">4Fe-4S</keyword>
<dbReference type="PANTHER" id="PTHR10537">
    <property type="entry name" value="DNA PRIMASE LARGE SUBUNIT"/>
    <property type="match status" value="1"/>
</dbReference>
<dbReference type="Proteomes" id="UP000807353">
    <property type="component" value="Unassembled WGS sequence"/>
</dbReference>
<keyword evidence="9" id="KW-0238">DNA-binding</keyword>
<comment type="cofactor">
    <cofactor evidence="1">
        <name>[4Fe-4S] cluster</name>
        <dbReference type="ChEBI" id="CHEBI:49883"/>
    </cofactor>
</comment>
<keyword evidence="5" id="KW-0235">DNA replication</keyword>
<reference evidence="11" key="1">
    <citation type="submission" date="2020-11" db="EMBL/GenBank/DDBJ databases">
        <authorList>
            <consortium name="DOE Joint Genome Institute"/>
            <person name="Ahrendt S."/>
            <person name="Riley R."/>
            <person name="Andreopoulos W."/>
            <person name="Labutti K."/>
            <person name="Pangilinan J."/>
            <person name="Ruiz-Duenas F.J."/>
            <person name="Barrasa J.M."/>
            <person name="Sanchez-Garcia M."/>
            <person name="Camarero S."/>
            <person name="Miyauchi S."/>
            <person name="Serrano A."/>
            <person name="Linde D."/>
            <person name="Babiker R."/>
            <person name="Drula E."/>
            <person name="Ayuso-Fernandez I."/>
            <person name="Pacheco R."/>
            <person name="Padilla G."/>
            <person name="Ferreira P."/>
            <person name="Barriuso J."/>
            <person name="Kellner H."/>
            <person name="Castanera R."/>
            <person name="Alfaro M."/>
            <person name="Ramirez L."/>
            <person name="Pisabarro A.G."/>
            <person name="Kuo A."/>
            <person name="Tritt A."/>
            <person name="Lipzen A."/>
            <person name="He G."/>
            <person name="Yan M."/>
            <person name="Ng V."/>
            <person name="Cullen D."/>
            <person name="Martin F."/>
            <person name="Rosso M.-N."/>
            <person name="Henrissat B."/>
            <person name="Hibbett D."/>
            <person name="Martinez A.T."/>
            <person name="Grigoriev I.V."/>
        </authorList>
    </citation>
    <scope>NUCLEOTIDE SEQUENCE</scope>
    <source>
        <strain evidence="11">CBS 247.69</strain>
    </source>
</reference>
<evidence type="ECO:0000256" key="3">
    <source>
        <dbReference type="ARBA" id="ARBA00022485"/>
    </source>
</evidence>
<keyword evidence="8" id="KW-0411">Iron-sulfur</keyword>
<dbReference type="AlphaFoldDB" id="A0A9P6C9H3"/>
<accession>A0A9P6C9H3</accession>
<evidence type="ECO:0000313" key="12">
    <source>
        <dbReference type="Proteomes" id="UP000807353"/>
    </source>
</evidence>
<dbReference type="EMBL" id="MU150384">
    <property type="protein sequence ID" value="KAF9457162.1"/>
    <property type="molecule type" value="Genomic_DNA"/>
</dbReference>
<dbReference type="Gene3D" id="1.20.930.80">
    <property type="match status" value="1"/>
</dbReference>
<sequence>MFKGADRKSTINDRASPQVSNHGTLLYPYRLNFYDTPPMYDVTVEEFEIYALDRLRILAEIESSRARQRSWEELKAVTSTQCTKYLPLNATSATSVDRDSERRKDHLGHFVLRLAFCRSEELRRRFVEAELTLFKVRYESDGYSERESFLSSRNFNWIPLKYRTELFGSYQGPKSEPERMESFESERFYKVKWSRVPDLVQKRKVFLKGGWAYVPGREQSSIVFQEFQVQLEKALEVTARSLPRLDEDTRIIPILNNLSQGFLAGVPSDWGVAGREAMGDDIKAEMVDELAQKHFPLCMRTLHENLRKDHHLKHFGRLQYGLFLKVLGLPIEEAILFWRRSFSRITDDKFNKEYKYNIRHSYGLEGKRANYAAKSKSLHLDLLIMGAHIGIIQ</sequence>
<evidence type="ECO:0000259" key="10">
    <source>
        <dbReference type="Pfam" id="PF04104"/>
    </source>
</evidence>
<dbReference type="OrthoDB" id="421393at2759"/>
<evidence type="ECO:0000313" key="11">
    <source>
        <dbReference type="EMBL" id="KAF9457162.1"/>
    </source>
</evidence>
<evidence type="ECO:0000256" key="5">
    <source>
        <dbReference type="ARBA" id="ARBA00022705"/>
    </source>
</evidence>
<comment type="similarity">
    <text evidence="2">Belongs to the eukaryotic-type primase large subunit family.</text>
</comment>
<organism evidence="11 12">
    <name type="scientific">Collybia nuda</name>
    <dbReference type="NCBI Taxonomy" id="64659"/>
    <lineage>
        <taxon>Eukaryota</taxon>
        <taxon>Fungi</taxon>
        <taxon>Dikarya</taxon>
        <taxon>Basidiomycota</taxon>
        <taxon>Agaricomycotina</taxon>
        <taxon>Agaricomycetes</taxon>
        <taxon>Agaricomycetidae</taxon>
        <taxon>Agaricales</taxon>
        <taxon>Tricholomatineae</taxon>
        <taxon>Clitocybaceae</taxon>
        <taxon>Collybia</taxon>
    </lineage>
</organism>
<dbReference type="Pfam" id="PF04104">
    <property type="entry name" value="DNA_primase_lrg"/>
    <property type="match status" value="1"/>
</dbReference>
<dbReference type="GO" id="GO:0006270">
    <property type="term" value="P:DNA replication initiation"/>
    <property type="evidence" value="ECO:0007669"/>
    <property type="project" value="TreeGrafter"/>
</dbReference>
<dbReference type="PANTHER" id="PTHR10537:SF3">
    <property type="entry name" value="DNA PRIMASE LARGE SUBUNIT"/>
    <property type="match status" value="1"/>
</dbReference>
<evidence type="ECO:0000256" key="8">
    <source>
        <dbReference type="ARBA" id="ARBA00023014"/>
    </source>
</evidence>
<dbReference type="InterPro" id="IPR058560">
    <property type="entry name" value="DNA_primase_C"/>
</dbReference>